<evidence type="ECO:0000256" key="4">
    <source>
        <dbReference type="ARBA" id="ARBA00022692"/>
    </source>
</evidence>
<evidence type="ECO:0000256" key="3">
    <source>
        <dbReference type="ARBA" id="ARBA00022618"/>
    </source>
</evidence>
<comment type="function">
    <text evidence="8">Essential cell division protein. May link together the upstream cell division proteins, which are predominantly cytoplasmic, with the downstream cell division proteins, which are predominantly periplasmic.</text>
</comment>
<keyword evidence="3 8" id="KW-0132">Cell division</keyword>
<comment type="subunit">
    <text evidence="8">Part of a complex composed of FtsB, FtsL and FtsQ.</text>
</comment>
<keyword evidence="4 8" id="KW-0812">Transmembrane</keyword>
<comment type="similarity">
    <text evidence="8">Belongs to the FtsL family.</text>
</comment>
<dbReference type="Proteomes" id="UP001500133">
    <property type="component" value="Unassembled WGS sequence"/>
</dbReference>
<keyword evidence="8" id="KW-0997">Cell inner membrane</keyword>
<evidence type="ECO:0000256" key="10">
    <source>
        <dbReference type="SAM" id="MobiDB-lite"/>
    </source>
</evidence>
<protein>
    <recommendedName>
        <fullName evidence="8 9">Cell division protein FtsL</fullName>
    </recommendedName>
</protein>
<organism evidence="11 12">
    <name type="scientific">Halomonas cibimaris</name>
    <dbReference type="NCBI Taxonomy" id="657012"/>
    <lineage>
        <taxon>Bacteria</taxon>
        <taxon>Pseudomonadati</taxon>
        <taxon>Pseudomonadota</taxon>
        <taxon>Gammaproteobacteria</taxon>
        <taxon>Oceanospirillales</taxon>
        <taxon>Halomonadaceae</taxon>
        <taxon>Halomonas</taxon>
    </lineage>
</organism>
<accession>A0ABP7LWX0</accession>
<name>A0ABP7LWX0_9GAMM</name>
<keyword evidence="12" id="KW-1185">Reference proteome</keyword>
<evidence type="ECO:0000256" key="5">
    <source>
        <dbReference type="ARBA" id="ARBA00022989"/>
    </source>
</evidence>
<sequence>MVGQATRAARSTPRRPKGPRQWLASAERPFSLRACLQPWPLAVGVLLLAGLFSGLAVVAVTHQTRTEYARLQVLEQEQNQLNTEWGRLLLEDGAWSTPARIEQIATERLSMRIPDVHDVEVIAP</sequence>
<reference evidence="12" key="1">
    <citation type="journal article" date="2019" name="Int. J. Syst. Evol. Microbiol.">
        <title>The Global Catalogue of Microorganisms (GCM) 10K type strain sequencing project: providing services to taxonomists for standard genome sequencing and annotation.</title>
        <authorList>
            <consortium name="The Broad Institute Genomics Platform"/>
            <consortium name="The Broad Institute Genome Sequencing Center for Infectious Disease"/>
            <person name="Wu L."/>
            <person name="Ma J."/>
        </authorList>
    </citation>
    <scope>NUCLEOTIDE SEQUENCE [LARGE SCALE GENOMIC DNA]</scope>
    <source>
        <strain evidence="12">JCM 16914</strain>
    </source>
</reference>
<evidence type="ECO:0000256" key="6">
    <source>
        <dbReference type="ARBA" id="ARBA00023136"/>
    </source>
</evidence>
<evidence type="ECO:0000313" key="12">
    <source>
        <dbReference type="Proteomes" id="UP001500133"/>
    </source>
</evidence>
<evidence type="ECO:0000256" key="8">
    <source>
        <dbReference type="HAMAP-Rule" id="MF_00910"/>
    </source>
</evidence>
<feature type="transmembrane region" description="Helical" evidence="8">
    <location>
        <begin position="39"/>
        <end position="60"/>
    </location>
</feature>
<dbReference type="PANTHER" id="PTHR37479:SF1">
    <property type="entry name" value="CELL DIVISION PROTEIN FTSL"/>
    <property type="match status" value="1"/>
</dbReference>
<evidence type="ECO:0000256" key="9">
    <source>
        <dbReference type="NCBIfam" id="TIGR02209"/>
    </source>
</evidence>
<feature type="compositionally biased region" description="Low complexity" evidence="10">
    <location>
        <begin position="1"/>
        <end position="11"/>
    </location>
</feature>
<dbReference type="NCBIfam" id="TIGR02209">
    <property type="entry name" value="ftsL_broad"/>
    <property type="match status" value="1"/>
</dbReference>
<comment type="caution">
    <text evidence="11">The sequence shown here is derived from an EMBL/GenBank/DDBJ whole genome shotgun (WGS) entry which is preliminary data.</text>
</comment>
<keyword evidence="7 8" id="KW-0131">Cell cycle</keyword>
<keyword evidence="5 8" id="KW-1133">Transmembrane helix</keyword>
<evidence type="ECO:0000256" key="7">
    <source>
        <dbReference type="ARBA" id="ARBA00023306"/>
    </source>
</evidence>
<evidence type="ECO:0000313" key="11">
    <source>
        <dbReference type="EMBL" id="GAA3906996.1"/>
    </source>
</evidence>
<dbReference type="InterPro" id="IPR011922">
    <property type="entry name" value="Cell_div_FtsL"/>
</dbReference>
<evidence type="ECO:0000256" key="2">
    <source>
        <dbReference type="ARBA" id="ARBA00022475"/>
    </source>
</evidence>
<dbReference type="EMBL" id="BAAAZT010000072">
    <property type="protein sequence ID" value="GAA3906996.1"/>
    <property type="molecule type" value="Genomic_DNA"/>
</dbReference>
<keyword evidence="2 8" id="KW-1003">Cell membrane</keyword>
<evidence type="ECO:0000256" key="1">
    <source>
        <dbReference type="ARBA" id="ARBA00004401"/>
    </source>
</evidence>
<feature type="region of interest" description="Disordered" evidence="10">
    <location>
        <begin position="1"/>
        <end position="22"/>
    </location>
</feature>
<dbReference type="Pfam" id="PF04999">
    <property type="entry name" value="FtsL"/>
    <property type="match status" value="1"/>
</dbReference>
<comment type="subcellular location">
    <subcellularLocation>
        <location evidence="8">Cell inner membrane</location>
        <topology evidence="8">Single-pass type II membrane protein</topology>
    </subcellularLocation>
    <subcellularLocation>
        <location evidence="1">Cell membrane</location>
        <topology evidence="1">Single-pass type II membrane protein</topology>
    </subcellularLocation>
    <text evidence="8">Localizes to the division septum where it forms a ring structure.</text>
</comment>
<dbReference type="PANTHER" id="PTHR37479">
    <property type="entry name" value="CELL DIVISION PROTEIN FTSL"/>
    <property type="match status" value="1"/>
</dbReference>
<dbReference type="RefSeq" id="WP_344704235.1">
    <property type="nucleotide sequence ID" value="NZ_BAAAZT010000072.1"/>
</dbReference>
<proteinExistence type="inferred from homology"/>
<dbReference type="HAMAP" id="MF_00910">
    <property type="entry name" value="FtsL"/>
    <property type="match status" value="1"/>
</dbReference>
<keyword evidence="6 8" id="KW-0472">Membrane</keyword>
<gene>
    <name evidence="8" type="primary">ftsL</name>
    <name evidence="11" type="ORF">GCM10022228_16570</name>
</gene>